<feature type="transmembrane region" description="Helical" evidence="1">
    <location>
        <begin position="106"/>
        <end position="130"/>
    </location>
</feature>
<keyword evidence="1" id="KW-0472">Membrane</keyword>
<keyword evidence="1" id="KW-1133">Transmembrane helix</keyword>
<dbReference type="PATRIC" id="fig|396596.7.peg.5832"/>
<organism evidence="2 3">
    <name type="scientific">Burkholderia ambifaria IOP40-10</name>
    <dbReference type="NCBI Taxonomy" id="396596"/>
    <lineage>
        <taxon>Bacteria</taxon>
        <taxon>Pseudomonadati</taxon>
        <taxon>Pseudomonadota</taxon>
        <taxon>Betaproteobacteria</taxon>
        <taxon>Burkholderiales</taxon>
        <taxon>Burkholderiaceae</taxon>
        <taxon>Burkholderia</taxon>
        <taxon>Burkholderia cepacia complex</taxon>
    </lineage>
</organism>
<dbReference type="InterPro" id="IPR046513">
    <property type="entry name" value="DUF6691"/>
</dbReference>
<dbReference type="AlphaFoldDB" id="B1FDB2"/>
<comment type="caution">
    <text evidence="2">The sequence shown here is derived from an EMBL/GenBank/DDBJ whole genome shotgun (WGS) entry which is preliminary data.</text>
</comment>
<evidence type="ECO:0000313" key="3">
    <source>
        <dbReference type="Proteomes" id="UP000005463"/>
    </source>
</evidence>
<feature type="transmembrane region" description="Helical" evidence="1">
    <location>
        <begin position="80"/>
        <end position="100"/>
    </location>
</feature>
<reference evidence="2 3" key="1">
    <citation type="submission" date="2008-03" db="EMBL/GenBank/DDBJ databases">
        <title>Sequencing of the draft genome and assembly of Burkholderia ambifaria IOP40-10.</title>
        <authorList>
            <consortium name="US DOE Joint Genome Institute (JGI-PGF)"/>
            <person name="Copeland A."/>
            <person name="Lucas S."/>
            <person name="Lapidus A."/>
            <person name="Glavina del Rio T."/>
            <person name="Dalin E."/>
            <person name="Tice H."/>
            <person name="Bruce D."/>
            <person name="Goodwin L."/>
            <person name="Pitluck S."/>
            <person name="Larimer F."/>
            <person name="Land M.L."/>
            <person name="Hauser L."/>
            <person name="Tiedje J."/>
            <person name="Richardson P."/>
        </authorList>
    </citation>
    <scope>NUCLEOTIDE SEQUENCE [LARGE SCALE GENOMIC DNA]</scope>
    <source>
        <strain evidence="2 3">IOP40-10</strain>
    </source>
</reference>
<feature type="transmembrane region" description="Helical" evidence="1">
    <location>
        <begin position="41"/>
        <end position="60"/>
    </location>
</feature>
<protein>
    <recommendedName>
        <fullName evidence="4">YeeE/YedE family protein</fullName>
    </recommendedName>
</protein>
<evidence type="ECO:0008006" key="4">
    <source>
        <dbReference type="Google" id="ProtNLM"/>
    </source>
</evidence>
<proteinExistence type="predicted"/>
<keyword evidence="1" id="KW-0812">Transmembrane</keyword>
<evidence type="ECO:0000256" key="1">
    <source>
        <dbReference type="SAM" id="Phobius"/>
    </source>
</evidence>
<accession>B1FDB2</accession>
<dbReference type="RefSeq" id="WP_006751219.1">
    <property type="nucleotide sequence ID" value="NZ_ABLC01000036.1"/>
</dbReference>
<dbReference type="Proteomes" id="UP000005463">
    <property type="component" value="Unassembled WGS sequence"/>
</dbReference>
<name>B1FDB2_9BURK</name>
<dbReference type="EMBL" id="ABLC01000036">
    <property type="protein sequence ID" value="EDT04488.1"/>
    <property type="molecule type" value="Genomic_DNA"/>
</dbReference>
<sequence length="140" mass="14745">MQAGFAFLAGLLFSVGLIVSGMANPRKVLGFLDLAGRWDPSLAFVMAGAIGVAVVAFAWAKRRTRSWLGLPIQWPAARTITVRLVAGSAVFGIGWGLAGFCPGPALVSIGLGSVKGIAFVVAMLVGMALFEWIERARKVR</sequence>
<evidence type="ECO:0000313" key="2">
    <source>
        <dbReference type="EMBL" id="EDT04488.1"/>
    </source>
</evidence>
<dbReference type="Pfam" id="PF20398">
    <property type="entry name" value="DUF6691"/>
    <property type="match status" value="1"/>
</dbReference>
<gene>
    <name evidence="2" type="ORF">BamIOP4010DRAFT_2021</name>
</gene>